<dbReference type="AlphaFoldDB" id="A0DDZ8"/>
<evidence type="ECO:0000313" key="2">
    <source>
        <dbReference type="EMBL" id="CAK81265.1"/>
    </source>
</evidence>
<feature type="region of interest" description="Disordered" evidence="1">
    <location>
        <begin position="44"/>
        <end position="89"/>
    </location>
</feature>
<feature type="compositionally biased region" description="Low complexity" evidence="1">
    <location>
        <begin position="65"/>
        <end position="89"/>
    </location>
</feature>
<dbReference type="Proteomes" id="UP000000600">
    <property type="component" value="Unassembled WGS sequence"/>
</dbReference>
<evidence type="ECO:0000256" key="1">
    <source>
        <dbReference type="SAM" id="MobiDB-lite"/>
    </source>
</evidence>
<dbReference type="OMA" id="RILNHKH"/>
<gene>
    <name evidence="2" type="ORF">GSPATT00016107001</name>
</gene>
<dbReference type="GeneID" id="5034447"/>
<name>A0DDZ8_PARTE</name>
<dbReference type="RefSeq" id="XP_001448662.1">
    <property type="nucleotide sequence ID" value="XM_001448625.1"/>
</dbReference>
<evidence type="ECO:0008006" key="4">
    <source>
        <dbReference type="Google" id="ProtNLM"/>
    </source>
</evidence>
<organism evidence="2 3">
    <name type="scientific">Paramecium tetraurelia</name>
    <dbReference type="NCBI Taxonomy" id="5888"/>
    <lineage>
        <taxon>Eukaryota</taxon>
        <taxon>Sar</taxon>
        <taxon>Alveolata</taxon>
        <taxon>Ciliophora</taxon>
        <taxon>Intramacronucleata</taxon>
        <taxon>Oligohymenophorea</taxon>
        <taxon>Peniculida</taxon>
        <taxon>Parameciidae</taxon>
        <taxon>Paramecium</taxon>
    </lineage>
</organism>
<dbReference type="HOGENOM" id="CLU_1707693_0_0_1"/>
<keyword evidence="3" id="KW-1185">Reference proteome</keyword>
<reference evidence="2 3" key="1">
    <citation type="journal article" date="2006" name="Nature">
        <title>Global trends of whole-genome duplications revealed by the ciliate Paramecium tetraurelia.</title>
        <authorList>
            <consortium name="Genoscope"/>
            <person name="Aury J.-M."/>
            <person name="Jaillon O."/>
            <person name="Duret L."/>
            <person name="Noel B."/>
            <person name="Jubin C."/>
            <person name="Porcel B.M."/>
            <person name="Segurens B."/>
            <person name="Daubin V."/>
            <person name="Anthouard V."/>
            <person name="Aiach N."/>
            <person name="Arnaiz O."/>
            <person name="Billaut A."/>
            <person name="Beisson J."/>
            <person name="Blanc I."/>
            <person name="Bouhouche K."/>
            <person name="Camara F."/>
            <person name="Duharcourt S."/>
            <person name="Guigo R."/>
            <person name="Gogendeau D."/>
            <person name="Katinka M."/>
            <person name="Keller A.-M."/>
            <person name="Kissmehl R."/>
            <person name="Klotz C."/>
            <person name="Koll F."/>
            <person name="Le Moue A."/>
            <person name="Lepere C."/>
            <person name="Malinsky S."/>
            <person name="Nowacki M."/>
            <person name="Nowak J.K."/>
            <person name="Plattner H."/>
            <person name="Poulain J."/>
            <person name="Ruiz F."/>
            <person name="Serrano V."/>
            <person name="Zagulski M."/>
            <person name="Dessen P."/>
            <person name="Betermier M."/>
            <person name="Weissenbach J."/>
            <person name="Scarpelli C."/>
            <person name="Schachter V."/>
            <person name="Sperling L."/>
            <person name="Meyer E."/>
            <person name="Cohen J."/>
            <person name="Wincker P."/>
        </authorList>
    </citation>
    <scope>NUCLEOTIDE SEQUENCE [LARGE SCALE GENOMIC DNA]</scope>
    <source>
        <strain evidence="2 3">Stock d4-2</strain>
    </source>
</reference>
<evidence type="ECO:0000313" key="3">
    <source>
        <dbReference type="Proteomes" id="UP000000600"/>
    </source>
</evidence>
<protein>
    <recommendedName>
        <fullName evidence="4">Transmembrane protein</fullName>
    </recommendedName>
</protein>
<dbReference type="InParanoid" id="A0DDZ8"/>
<accession>A0DDZ8</accession>
<dbReference type="KEGG" id="ptm:GSPATT00016107001"/>
<feature type="compositionally biased region" description="Basic residues" evidence="1">
    <location>
        <begin position="44"/>
        <end position="57"/>
    </location>
</feature>
<dbReference type="EMBL" id="CT868396">
    <property type="protein sequence ID" value="CAK81265.1"/>
    <property type="molecule type" value="Genomic_DNA"/>
</dbReference>
<proteinExistence type="predicted"/>
<dbReference type="OrthoDB" id="10364404at2759"/>
<sequence length="154" mass="18086">MSQIAMNPNVISMKNSQFAKQYYEISKQSQNAIQNIQHRILNHKHNGWKKNKYSKKQKQNEQIEESSQNSNSESSQNSDQISSNFNQNSDILNTNLEEQKIDYSKQDTIIFEIQELDFYQEDFLDKKDGQDPGFFTSSSYTKLIIPIMMLQLFI</sequence>